<feature type="compositionally biased region" description="Basic and acidic residues" evidence="1">
    <location>
        <begin position="370"/>
        <end position="382"/>
    </location>
</feature>
<feature type="compositionally biased region" description="Basic and acidic residues" evidence="1">
    <location>
        <begin position="324"/>
        <end position="358"/>
    </location>
</feature>
<proteinExistence type="predicted"/>
<feature type="region of interest" description="Disordered" evidence="1">
    <location>
        <begin position="109"/>
        <end position="131"/>
    </location>
</feature>
<keyword evidence="3" id="KW-1185">Reference proteome</keyword>
<evidence type="ECO:0000313" key="2">
    <source>
        <dbReference type="EMBL" id="CAK9048181.1"/>
    </source>
</evidence>
<feature type="compositionally biased region" description="Acidic residues" evidence="1">
    <location>
        <begin position="359"/>
        <end position="369"/>
    </location>
</feature>
<protein>
    <submittedName>
        <fullName evidence="2">Uncharacterized protein</fullName>
    </submittedName>
</protein>
<feature type="compositionally biased region" description="Pro residues" evidence="1">
    <location>
        <begin position="114"/>
        <end position="129"/>
    </location>
</feature>
<name>A0ABP0M9K3_9DINO</name>
<gene>
    <name evidence="2" type="ORF">SCF082_LOCUS26880</name>
</gene>
<accession>A0ABP0M9K3</accession>
<reference evidence="2 3" key="1">
    <citation type="submission" date="2024-02" db="EMBL/GenBank/DDBJ databases">
        <authorList>
            <person name="Chen Y."/>
            <person name="Shah S."/>
            <person name="Dougan E. K."/>
            <person name="Thang M."/>
            <person name="Chan C."/>
        </authorList>
    </citation>
    <scope>NUCLEOTIDE SEQUENCE [LARGE SCALE GENOMIC DNA]</scope>
</reference>
<evidence type="ECO:0000313" key="3">
    <source>
        <dbReference type="Proteomes" id="UP001642464"/>
    </source>
</evidence>
<dbReference type="EMBL" id="CAXAMM010020558">
    <property type="protein sequence ID" value="CAK9048181.1"/>
    <property type="molecule type" value="Genomic_DNA"/>
</dbReference>
<sequence>MSGRLRSNIWSAETLWRGTAHVTQQPNALLALPVGASDEELRSALQDDTPVLNTFEQTNDSTANATRPSRWFWDSKQDFTAGVEQDENWADPDAETVPGIVAESSLKQTATPGEVPPKPAQCPGQPAPPKVAAVATPCRAAEAQRASVEVPPDHSESSRPNAQKLLISEAAADARLRRLMQPSMKTGEFKVSQEIIKQYKRNGKSKKSLQKLFETCGYDQDPSCEEKLCESFLQELELIREDELANDFLVEGQFLTEKEMYEDWSWSERDRYEQGVYRYWAETAVKANQRRSSKTALKRRLEWSETADFAAFEKPDAFAGPAHQVERHKVEPPQVESKDKREAPPVKKKEQEPGHHDCSDDDSLEVDPDEVSKEKQRENCEKLRKKAGMQKKIREVNAQMKSAFDQISDLTSEGIVNGFTDEFCP</sequence>
<dbReference type="Proteomes" id="UP001642464">
    <property type="component" value="Unassembled WGS sequence"/>
</dbReference>
<organism evidence="2 3">
    <name type="scientific">Durusdinium trenchii</name>
    <dbReference type="NCBI Taxonomy" id="1381693"/>
    <lineage>
        <taxon>Eukaryota</taxon>
        <taxon>Sar</taxon>
        <taxon>Alveolata</taxon>
        <taxon>Dinophyceae</taxon>
        <taxon>Suessiales</taxon>
        <taxon>Symbiodiniaceae</taxon>
        <taxon>Durusdinium</taxon>
    </lineage>
</organism>
<comment type="caution">
    <text evidence="2">The sequence shown here is derived from an EMBL/GenBank/DDBJ whole genome shotgun (WGS) entry which is preliminary data.</text>
</comment>
<evidence type="ECO:0000256" key="1">
    <source>
        <dbReference type="SAM" id="MobiDB-lite"/>
    </source>
</evidence>
<feature type="region of interest" description="Disordered" evidence="1">
    <location>
        <begin position="320"/>
        <end position="388"/>
    </location>
</feature>